<dbReference type="OrthoDB" id="427410at2759"/>
<dbReference type="PANTHER" id="PTHR23285:SF7">
    <property type="entry name" value="LD09246P1"/>
    <property type="match status" value="1"/>
</dbReference>
<dbReference type="KEGG" id="dmo:Dmoj_GI14064"/>
<accession>B4L794</accession>
<reference evidence="1 2" key="1">
    <citation type="journal article" date="2007" name="Nature">
        <title>Evolution of genes and genomes on the Drosophila phylogeny.</title>
        <authorList>
            <consortium name="Drosophila 12 Genomes Consortium"/>
            <person name="Clark A.G."/>
            <person name="Eisen M.B."/>
            <person name="Smith D.R."/>
            <person name="Bergman C.M."/>
            <person name="Oliver B."/>
            <person name="Markow T.A."/>
            <person name="Kaufman T.C."/>
            <person name="Kellis M."/>
            <person name="Gelbart W."/>
            <person name="Iyer V.N."/>
            <person name="Pollard D.A."/>
            <person name="Sackton T.B."/>
            <person name="Larracuente A.M."/>
            <person name="Singh N.D."/>
            <person name="Abad J.P."/>
            <person name="Abt D.N."/>
            <person name="Adryan B."/>
            <person name="Aguade M."/>
            <person name="Akashi H."/>
            <person name="Anderson W.W."/>
            <person name="Aquadro C.F."/>
            <person name="Ardell D.H."/>
            <person name="Arguello R."/>
            <person name="Artieri C.G."/>
            <person name="Barbash D.A."/>
            <person name="Barker D."/>
            <person name="Barsanti P."/>
            <person name="Batterham P."/>
            <person name="Batzoglou S."/>
            <person name="Begun D."/>
            <person name="Bhutkar A."/>
            <person name="Blanco E."/>
            <person name="Bosak S.A."/>
            <person name="Bradley R.K."/>
            <person name="Brand A.D."/>
            <person name="Brent M.R."/>
            <person name="Brooks A.N."/>
            <person name="Brown R.H."/>
            <person name="Butlin R.K."/>
            <person name="Caggese C."/>
            <person name="Calvi B.R."/>
            <person name="Bernardo de Carvalho A."/>
            <person name="Caspi A."/>
            <person name="Castrezana S."/>
            <person name="Celniker S.E."/>
            <person name="Chang J.L."/>
            <person name="Chapple C."/>
            <person name="Chatterji S."/>
            <person name="Chinwalla A."/>
            <person name="Civetta A."/>
            <person name="Clifton S.W."/>
            <person name="Comeron J.M."/>
            <person name="Costello J.C."/>
            <person name="Coyne J.A."/>
            <person name="Daub J."/>
            <person name="David R.G."/>
            <person name="Delcher A.L."/>
            <person name="Delehaunty K."/>
            <person name="Do C.B."/>
            <person name="Ebling H."/>
            <person name="Edwards K."/>
            <person name="Eickbush T."/>
            <person name="Evans J.D."/>
            <person name="Filipski A."/>
            <person name="Findeiss S."/>
            <person name="Freyhult E."/>
            <person name="Fulton L."/>
            <person name="Fulton R."/>
            <person name="Garcia A.C."/>
            <person name="Gardiner A."/>
            <person name="Garfield D.A."/>
            <person name="Garvin B.E."/>
            <person name="Gibson G."/>
            <person name="Gilbert D."/>
            <person name="Gnerre S."/>
            <person name="Godfrey J."/>
            <person name="Good R."/>
            <person name="Gotea V."/>
            <person name="Gravely B."/>
            <person name="Greenberg A.J."/>
            <person name="Griffiths-Jones S."/>
            <person name="Gross S."/>
            <person name="Guigo R."/>
            <person name="Gustafson E.A."/>
            <person name="Haerty W."/>
            <person name="Hahn M.W."/>
            <person name="Halligan D.L."/>
            <person name="Halpern A.L."/>
            <person name="Halter G.M."/>
            <person name="Han M.V."/>
            <person name="Heger A."/>
            <person name="Hillier L."/>
            <person name="Hinrichs A.S."/>
            <person name="Holmes I."/>
            <person name="Hoskins R.A."/>
            <person name="Hubisz M.J."/>
            <person name="Hultmark D."/>
            <person name="Huntley M.A."/>
            <person name="Jaffe D.B."/>
            <person name="Jagadeeshan S."/>
            <person name="Jeck W.R."/>
            <person name="Johnson J."/>
            <person name="Jones C.D."/>
            <person name="Jordan W.C."/>
            <person name="Karpen G.H."/>
            <person name="Kataoka E."/>
            <person name="Keightley P.D."/>
            <person name="Kheradpour P."/>
            <person name="Kirkness E.F."/>
            <person name="Koerich L.B."/>
            <person name="Kristiansen K."/>
            <person name="Kudrna D."/>
            <person name="Kulathinal R.J."/>
            <person name="Kumar S."/>
            <person name="Kwok R."/>
            <person name="Lander E."/>
            <person name="Langley C.H."/>
            <person name="Lapoint R."/>
            <person name="Lazzaro B.P."/>
            <person name="Lee S.J."/>
            <person name="Levesque L."/>
            <person name="Li R."/>
            <person name="Lin C.F."/>
            <person name="Lin M.F."/>
            <person name="Lindblad-Toh K."/>
            <person name="Llopart A."/>
            <person name="Long M."/>
            <person name="Low L."/>
            <person name="Lozovsky E."/>
            <person name="Lu J."/>
            <person name="Luo M."/>
            <person name="Machado C.A."/>
            <person name="Makalowski W."/>
            <person name="Marzo M."/>
            <person name="Matsuda M."/>
            <person name="Matzkin L."/>
            <person name="McAllister B."/>
            <person name="McBride C.S."/>
            <person name="McKernan B."/>
            <person name="McKernan K."/>
            <person name="Mendez-Lago M."/>
            <person name="Minx P."/>
            <person name="Mollenhauer M.U."/>
            <person name="Montooth K."/>
            <person name="Mount S.M."/>
            <person name="Mu X."/>
            <person name="Myers E."/>
            <person name="Negre B."/>
            <person name="Newfeld S."/>
            <person name="Nielsen R."/>
            <person name="Noor M.A."/>
            <person name="O'Grady P."/>
            <person name="Pachter L."/>
            <person name="Papaceit M."/>
            <person name="Parisi M.J."/>
            <person name="Parisi M."/>
            <person name="Parts L."/>
            <person name="Pedersen J.S."/>
            <person name="Pesole G."/>
            <person name="Phillippy A.M."/>
            <person name="Ponting C.P."/>
            <person name="Pop M."/>
            <person name="Porcelli D."/>
            <person name="Powell J.R."/>
            <person name="Prohaska S."/>
            <person name="Pruitt K."/>
            <person name="Puig M."/>
            <person name="Quesneville H."/>
            <person name="Ram K.R."/>
            <person name="Rand D."/>
            <person name="Rasmussen M.D."/>
            <person name="Reed L.K."/>
            <person name="Reenan R."/>
            <person name="Reily A."/>
            <person name="Remington K.A."/>
            <person name="Rieger T.T."/>
            <person name="Ritchie M.G."/>
            <person name="Robin C."/>
            <person name="Rogers Y.H."/>
            <person name="Rohde C."/>
            <person name="Rozas J."/>
            <person name="Rubenfield M.J."/>
            <person name="Ruiz A."/>
            <person name="Russo S."/>
            <person name="Salzberg S.L."/>
            <person name="Sanchez-Gracia A."/>
            <person name="Saranga D.J."/>
            <person name="Sato H."/>
            <person name="Schaeffer S.W."/>
            <person name="Schatz M.C."/>
            <person name="Schlenke T."/>
            <person name="Schwartz R."/>
            <person name="Segarra C."/>
            <person name="Singh R.S."/>
            <person name="Sirot L."/>
            <person name="Sirota M."/>
            <person name="Sisneros N.B."/>
            <person name="Smith C.D."/>
            <person name="Smith T.F."/>
            <person name="Spieth J."/>
            <person name="Stage D.E."/>
            <person name="Stark A."/>
            <person name="Stephan W."/>
            <person name="Strausberg R.L."/>
            <person name="Strempel S."/>
            <person name="Sturgill D."/>
            <person name="Sutton G."/>
            <person name="Sutton G.G."/>
            <person name="Tao W."/>
            <person name="Teichmann S."/>
            <person name="Tobari Y.N."/>
            <person name="Tomimura Y."/>
            <person name="Tsolas J.M."/>
            <person name="Valente V.L."/>
            <person name="Venter E."/>
            <person name="Venter J.C."/>
            <person name="Vicario S."/>
            <person name="Vieira F.G."/>
            <person name="Vilella A.J."/>
            <person name="Villasante A."/>
            <person name="Walenz B."/>
            <person name="Wang J."/>
            <person name="Wasserman M."/>
            <person name="Watts T."/>
            <person name="Wilson D."/>
            <person name="Wilson R.K."/>
            <person name="Wing R.A."/>
            <person name="Wolfner M.F."/>
            <person name="Wong A."/>
            <person name="Wong G.K."/>
            <person name="Wu C.I."/>
            <person name="Wu G."/>
            <person name="Yamamoto D."/>
            <person name="Yang H.P."/>
            <person name="Yang S.P."/>
            <person name="Yorke J.A."/>
            <person name="Yoshida K."/>
            <person name="Zdobnov E."/>
            <person name="Zhang P."/>
            <person name="Zhang Y."/>
            <person name="Zimin A.V."/>
            <person name="Baldwin J."/>
            <person name="Abdouelleil A."/>
            <person name="Abdulkadir J."/>
            <person name="Abebe A."/>
            <person name="Abera B."/>
            <person name="Abreu J."/>
            <person name="Acer S.C."/>
            <person name="Aftuck L."/>
            <person name="Alexander A."/>
            <person name="An P."/>
            <person name="Anderson E."/>
            <person name="Anderson S."/>
            <person name="Arachi H."/>
            <person name="Azer M."/>
            <person name="Bachantsang P."/>
            <person name="Barry A."/>
            <person name="Bayul T."/>
            <person name="Berlin A."/>
            <person name="Bessette D."/>
            <person name="Bloom T."/>
            <person name="Blye J."/>
            <person name="Boguslavskiy L."/>
            <person name="Bonnet C."/>
            <person name="Boukhgalter B."/>
            <person name="Bourzgui I."/>
            <person name="Brown A."/>
            <person name="Cahill P."/>
            <person name="Channer S."/>
            <person name="Cheshatsang Y."/>
            <person name="Chuda L."/>
            <person name="Citroen M."/>
            <person name="Collymore A."/>
            <person name="Cooke P."/>
            <person name="Costello M."/>
            <person name="D'Aco K."/>
            <person name="Daza R."/>
            <person name="De Haan G."/>
            <person name="DeGray S."/>
            <person name="DeMaso C."/>
            <person name="Dhargay N."/>
            <person name="Dooley K."/>
            <person name="Dooley E."/>
            <person name="Doricent M."/>
            <person name="Dorje P."/>
            <person name="Dorjee K."/>
            <person name="Dupes A."/>
            <person name="Elong R."/>
            <person name="Falk J."/>
            <person name="Farina A."/>
            <person name="Faro S."/>
            <person name="Ferguson D."/>
            <person name="Fisher S."/>
            <person name="Foley C.D."/>
            <person name="Franke A."/>
            <person name="Friedrich D."/>
            <person name="Gadbois L."/>
            <person name="Gearin G."/>
            <person name="Gearin C.R."/>
            <person name="Giannoukos G."/>
            <person name="Goode T."/>
            <person name="Graham J."/>
            <person name="Grandbois E."/>
            <person name="Grewal S."/>
            <person name="Gyaltsen K."/>
            <person name="Hafez N."/>
            <person name="Hagos B."/>
            <person name="Hall J."/>
            <person name="Henson C."/>
            <person name="Hollinger A."/>
            <person name="Honan T."/>
            <person name="Huard M.D."/>
            <person name="Hughes L."/>
            <person name="Hurhula B."/>
            <person name="Husby M.E."/>
            <person name="Kamat A."/>
            <person name="Kanga B."/>
            <person name="Kashin S."/>
            <person name="Khazanovich D."/>
            <person name="Kisner P."/>
            <person name="Lance K."/>
            <person name="Lara M."/>
            <person name="Lee W."/>
            <person name="Lennon N."/>
            <person name="Letendre F."/>
            <person name="LeVine R."/>
            <person name="Lipovsky A."/>
            <person name="Liu X."/>
            <person name="Liu J."/>
            <person name="Liu S."/>
            <person name="Lokyitsang T."/>
            <person name="Lokyitsang Y."/>
            <person name="Lubonja R."/>
            <person name="Lui A."/>
            <person name="MacDonald P."/>
            <person name="Magnisalis V."/>
            <person name="Maru K."/>
            <person name="Matthews C."/>
            <person name="McCusker W."/>
            <person name="McDonough S."/>
            <person name="Mehta T."/>
            <person name="Meldrim J."/>
            <person name="Meneus L."/>
            <person name="Mihai O."/>
            <person name="Mihalev A."/>
            <person name="Mihova T."/>
            <person name="Mittelman R."/>
            <person name="Mlenga V."/>
            <person name="Montmayeur A."/>
            <person name="Mulrain L."/>
            <person name="Navidi A."/>
            <person name="Naylor J."/>
            <person name="Negash T."/>
            <person name="Nguyen T."/>
            <person name="Nguyen N."/>
            <person name="Nicol R."/>
            <person name="Norbu C."/>
            <person name="Norbu N."/>
            <person name="Novod N."/>
            <person name="O'Neill B."/>
            <person name="Osman S."/>
            <person name="Markiewicz E."/>
            <person name="Oyono O.L."/>
            <person name="Patti C."/>
            <person name="Phunkhang P."/>
            <person name="Pierre F."/>
            <person name="Priest M."/>
            <person name="Raghuraman S."/>
            <person name="Rege F."/>
            <person name="Reyes R."/>
            <person name="Rise C."/>
            <person name="Rogov P."/>
            <person name="Ross K."/>
            <person name="Ryan E."/>
            <person name="Settipalli S."/>
            <person name="Shea T."/>
            <person name="Sherpa N."/>
            <person name="Shi L."/>
            <person name="Shih D."/>
            <person name="Sparrow T."/>
            <person name="Spaulding J."/>
            <person name="Stalker J."/>
            <person name="Stange-Thomann N."/>
            <person name="Stavropoulos S."/>
            <person name="Stone C."/>
            <person name="Strader C."/>
            <person name="Tesfaye S."/>
            <person name="Thomson T."/>
            <person name="Thoulutsang Y."/>
            <person name="Thoulutsang D."/>
            <person name="Topham K."/>
            <person name="Topping I."/>
            <person name="Tsamla T."/>
            <person name="Vassiliev H."/>
            <person name="Vo A."/>
            <person name="Wangchuk T."/>
            <person name="Wangdi T."/>
            <person name="Weiand M."/>
            <person name="Wilkinson J."/>
            <person name="Wilson A."/>
            <person name="Yadav S."/>
            <person name="Young G."/>
            <person name="Yu Q."/>
            <person name="Zembek L."/>
            <person name="Zhong D."/>
            <person name="Zimmer A."/>
            <person name="Zwirko Z."/>
            <person name="Jaffe D.B."/>
            <person name="Alvarez P."/>
            <person name="Brockman W."/>
            <person name="Butler J."/>
            <person name="Chin C."/>
            <person name="Gnerre S."/>
            <person name="Grabherr M."/>
            <person name="Kleber M."/>
            <person name="Mauceli E."/>
            <person name="MacCallum I."/>
        </authorList>
    </citation>
    <scope>NUCLEOTIDE SEQUENCE [LARGE SCALE GENOMIC DNA]</scope>
    <source>
        <strain evidence="2">Tucson 15081-1352.22</strain>
    </source>
</reference>
<keyword evidence="2" id="KW-1185">Reference proteome</keyword>
<sequence>MSANASAAIQITPQILNDINMTDSIHKLNQTHARNQMIEQQKVHTIPLPEDPRTLQLALELSLVGLNESNQNNSYAQPILAQSDYDIGDINVVSGAFNRTDVGPMNNLPLPPTTASGLLMPSVGLEERSKKSQNMTECVPVPSSEHVAEIVGRQGKEPAYILPTILIKLVFLGLTALTD</sequence>
<dbReference type="EMBL" id="CH933813">
    <property type="protein sequence ID" value="EDW10888.2"/>
    <property type="molecule type" value="Genomic_DNA"/>
</dbReference>
<dbReference type="InParanoid" id="B4L794"/>
<evidence type="ECO:0000313" key="1">
    <source>
        <dbReference type="EMBL" id="EDW10888.2"/>
    </source>
</evidence>
<dbReference type="InterPro" id="IPR047227">
    <property type="entry name" value="MEX3"/>
</dbReference>
<gene>
    <name evidence="1" type="primary">Dmoj\GI14064</name>
    <name evidence="1" type="ORF">Dmoj_GI14064</name>
</gene>
<protein>
    <submittedName>
        <fullName evidence="1">Uncharacterized protein</fullName>
    </submittedName>
</protein>
<proteinExistence type="predicted"/>
<name>B4L794_DROMO</name>
<dbReference type="eggNOG" id="KOG2113">
    <property type="taxonomic scope" value="Eukaryota"/>
</dbReference>
<organism evidence="1 2">
    <name type="scientific">Drosophila mojavensis</name>
    <name type="common">Fruit fly</name>
    <dbReference type="NCBI Taxonomy" id="7230"/>
    <lineage>
        <taxon>Eukaryota</taxon>
        <taxon>Metazoa</taxon>
        <taxon>Ecdysozoa</taxon>
        <taxon>Arthropoda</taxon>
        <taxon>Hexapoda</taxon>
        <taxon>Insecta</taxon>
        <taxon>Pterygota</taxon>
        <taxon>Neoptera</taxon>
        <taxon>Endopterygota</taxon>
        <taxon>Diptera</taxon>
        <taxon>Brachycera</taxon>
        <taxon>Muscomorpha</taxon>
        <taxon>Ephydroidea</taxon>
        <taxon>Drosophilidae</taxon>
        <taxon>Drosophila</taxon>
    </lineage>
</organism>
<dbReference type="HOGENOM" id="CLU_1857353_0_0_1"/>
<evidence type="ECO:0000313" key="2">
    <source>
        <dbReference type="Proteomes" id="UP000009192"/>
    </source>
</evidence>
<dbReference type="PANTHER" id="PTHR23285">
    <property type="entry name" value="RING FINGER AND KH DOMAIN CONTAINING PROTEIN 1"/>
    <property type="match status" value="1"/>
</dbReference>
<dbReference type="AlphaFoldDB" id="B4L794"/>
<dbReference type="GO" id="GO:0003723">
    <property type="term" value="F:RNA binding"/>
    <property type="evidence" value="ECO:0007669"/>
    <property type="project" value="InterPro"/>
</dbReference>
<dbReference type="Proteomes" id="UP000009192">
    <property type="component" value="Unassembled WGS sequence"/>
</dbReference>